<dbReference type="EMBL" id="JBBHLL010000522">
    <property type="protein sequence ID" value="KAK7801085.1"/>
    <property type="molecule type" value="Genomic_DNA"/>
</dbReference>
<evidence type="ECO:0000256" key="4">
    <source>
        <dbReference type="ARBA" id="ARBA00022989"/>
    </source>
</evidence>
<comment type="subcellular location">
    <subcellularLocation>
        <location evidence="1">Membrane</location>
        <topology evidence="1">Multi-pass membrane protein</topology>
    </subcellularLocation>
</comment>
<dbReference type="InterPro" id="IPR028014">
    <property type="entry name" value="TMEM255"/>
</dbReference>
<evidence type="ECO:0000256" key="2">
    <source>
        <dbReference type="ARBA" id="ARBA00007903"/>
    </source>
</evidence>
<feature type="transmembrane region" description="Helical" evidence="8">
    <location>
        <begin position="29"/>
        <end position="50"/>
    </location>
</feature>
<feature type="transmembrane region" description="Helical" evidence="8">
    <location>
        <begin position="81"/>
        <end position="104"/>
    </location>
</feature>
<sequence length="112" mass="12279">MHQSLTQQRSSDMSLPDSMGAFNRRKRNSIYVTVTLLIVSMLILTVGLAATTRTQNVTVGGYYPGVIVSTESLLATELKTLLGWFSIAFEFLAFAPIPSLCFFVTTQRGVSP</sequence>
<evidence type="ECO:0000256" key="1">
    <source>
        <dbReference type="ARBA" id="ARBA00004141"/>
    </source>
</evidence>
<dbReference type="PANTHER" id="PTHR33721:SF1">
    <property type="entry name" value="TRANSMEMBRANE PROTEIN 255A"/>
    <property type="match status" value="1"/>
</dbReference>
<evidence type="ECO:0000256" key="8">
    <source>
        <dbReference type="SAM" id="Phobius"/>
    </source>
</evidence>
<keyword evidence="5 8" id="KW-0472">Membrane</keyword>
<evidence type="ECO:0000256" key="7">
    <source>
        <dbReference type="ARBA" id="ARBA00041817"/>
    </source>
</evidence>
<evidence type="ECO:0000313" key="9">
    <source>
        <dbReference type="EMBL" id="KAK7801085.1"/>
    </source>
</evidence>
<proteinExistence type="inferred from homology"/>
<accession>A0AAW0HEG1</accession>
<gene>
    <name evidence="9" type="ORF">U0070_006956</name>
</gene>
<dbReference type="Proteomes" id="UP001488838">
    <property type="component" value="Unassembled WGS sequence"/>
</dbReference>
<dbReference type="GO" id="GO:0016020">
    <property type="term" value="C:membrane"/>
    <property type="evidence" value="ECO:0007669"/>
    <property type="project" value="UniProtKB-SubCell"/>
</dbReference>
<organism evidence="9 10">
    <name type="scientific">Myodes glareolus</name>
    <name type="common">Bank vole</name>
    <name type="synonym">Clethrionomys glareolus</name>
    <dbReference type="NCBI Taxonomy" id="447135"/>
    <lineage>
        <taxon>Eukaryota</taxon>
        <taxon>Metazoa</taxon>
        <taxon>Chordata</taxon>
        <taxon>Craniata</taxon>
        <taxon>Vertebrata</taxon>
        <taxon>Euteleostomi</taxon>
        <taxon>Mammalia</taxon>
        <taxon>Eutheria</taxon>
        <taxon>Euarchontoglires</taxon>
        <taxon>Glires</taxon>
        <taxon>Rodentia</taxon>
        <taxon>Myomorpha</taxon>
        <taxon>Muroidea</taxon>
        <taxon>Cricetidae</taxon>
        <taxon>Arvicolinae</taxon>
        <taxon>Myodes</taxon>
    </lineage>
</organism>
<dbReference type="Pfam" id="PF14967">
    <property type="entry name" value="FAM70"/>
    <property type="match status" value="1"/>
</dbReference>
<evidence type="ECO:0000256" key="6">
    <source>
        <dbReference type="ARBA" id="ARBA00039451"/>
    </source>
</evidence>
<reference evidence="9 10" key="1">
    <citation type="journal article" date="2023" name="bioRxiv">
        <title>Conserved and derived expression patterns and positive selection on dental genes reveal complex evolutionary context of ever-growing rodent molars.</title>
        <authorList>
            <person name="Calamari Z.T."/>
            <person name="Song A."/>
            <person name="Cohen E."/>
            <person name="Akter M."/>
            <person name="Roy R.D."/>
            <person name="Hallikas O."/>
            <person name="Christensen M.M."/>
            <person name="Li P."/>
            <person name="Marangoni P."/>
            <person name="Jernvall J."/>
            <person name="Klein O.D."/>
        </authorList>
    </citation>
    <scope>NUCLEOTIDE SEQUENCE [LARGE SCALE GENOMIC DNA]</scope>
    <source>
        <strain evidence="9">V071</strain>
    </source>
</reference>
<comment type="similarity">
    <text evidence="2">Belongs to the TMEM255 family.</text>
</comment>
<comment type="caution">
    <text evidence="9">The sequence shown here is derived from an EMBL/GenBank/DDBJ whole genome shotgun (WGS) entry which is preliminary data.</text>
</comment>
<dbReference type="AlphaFoldDB" id="A0AAW0HEG1"/>
<evidence type="ECO:0000256" key="3">
    <source>
        <dbReference type="ARBA" id="ARBA00022692"/>
    </source>
</evidence>
<evidence type="ECO:0000313" key="10">
    <source>
        <dbReference type="Proteomes" id="UP001488838"/>
    </source>
</evidence>
<evidence type="ECO:0000256" key="5">
    <source>
        <dbReference type="ARBA" id="ARBA00023136"/>
    </source>
</evidence>
<keyword evidence="10" id="KW-1185">Reference proteome</keyword>
<name>A0AAW0HEG1_MYOGA</name>
<keyword evidence="4 8" id="KW-1133">Transmembrane helix</keyword>
<protein>
    <recommendedName>
        <fullName evidence="6">Transmembrane protein 255A</fullName>
    </recommendedName>
    <alternativeName>
        <fullName evidence="7">Protein FAM70A</fullName>
    </alternativeName>
</protein>
<keyword evidence="3 8" id="KW-0812">Transmembrane</keyword>
<dbReference type="PANTHER" id="PTHR33721">
    <property type="entry name" value="TRANSMEMBRANE PROTEIN 255B-LIKE"/>
    <property type="match status" value="1"/>
</dbReference>